<reference evidence="1" key="1">
    <citation type="submission" date="2020-05" db="EMBL/GenBank/DDBJ databases">
        <authorList>
            <person name="Chiriac C."/>
            <person name="Salcher M."/>
            <person name="Ghai R."/>
            <person name="Kavagutti S V."/>
        </authorList>
    </citation>
    <scope>NUCLEOTIDE SEQUENCE</scope>
</reference>
<protein>
    <submittedName>
        <fullName evidence="1">Unannotated protein</fullName>
    </submittedName>
</protein>
<gene>
    <name evidence="1" type="ORF">UFOPK1392_00564</name>
</gene>
<name>A0A6J5YEG7_9ZZZZ</name>
<evidence type="ECO:0000313" key="1">
    <source>
        <dbReference type="EMBL" id="CAB4322827.1"/>
    </source>
</evidence>
<dbReference type="PROSITE" id="PS51257">
    <property type="entry name" value="PROKAR_LIPOPROTEIN"/>
    <property type="match status" value="1"/>
</dbReference>
<accession>A0A6J5YEG7</accession>
<dbReference type="AlphaFoldDB" id="A0A6J5YEG7"/>
<proteinExistence type="predicted"/>
<organism evidence="1">
    <name type="scientific">freshwater metagenome</name>
    <dbReference type="NCBI Taxonomy" id="449393"/>
    <lineage>
        <taxon>unclassified sequences</taxon>
        <taxon>metagenomes</taxon>
        <taxon>ecological metagenomes</taxon>
    </lineage>
</organism>
<sequence length="186" mass="18889">MRTPPVSRSLRTFAAFVLPFLAVGSLIVVTSCSSASSTSNATTSTTVSAPTQTITVLATSSEKVLHTAGASGEHIYGWNRLVGDGTNGTDTVNLEMLATVNYTNGSGSIAGVITFTYPDGSTIGFDMGKGTAVAASDTTDATFHSDLVVIAGTGKYATVTGTGTFDGSRKDALGGAVEMTFALRIA</sequence>
<dbReference type="EMBL" id="CAEMXZ010000017">
    <property type="protein sequence ID" value="CAB4322827.1"/>
    <property type="molecule type" value="Genomic_DNA"/>
</dbReference>